<evidence type="ECO:0000313" key="2">
    <source>
        <dbReference type="Proteomes" id="UP000241074"/>
    </source>
</evidence>
<dbReference type="KEGG" id="xba:C7S18_00340"/>
<organism evidence="1 2">
    <name type="scientific">Ahniella affigens</name>
    <dbReference type="NCBI Taxonomy" id="2021234"/>
    <lineage>
        <taxon>Bacteria</taxon>
        <taxon>Pseudomonadati</taxon>
        <taxon>Pseudomonadota</taxon>
        <taxon>Gammaproteobacteria</taxon>
        <taxon>Lysobacterales</taxon>
        <taxon>Rhodanobacteraceae</taxon>
        <taxon>Ahniella</taxon>
    </lineage>
</organism>
<keyword evidence="2" id="KW-1185">Reference proteome</keyword>
<name>A0A2P1PLM2_9GAMM</name>
<accession>A0A2P1PLM2</accession>
<dbReference type="Proteomes" id="UP000241074">
    <property type="component" value="Chromosome"/>
</dbReference>
<proteinExistence type="predicted"/>
<dbReference type="EMBL" id="CP027860">
    <property type="protein sequence ID" value="AVP95735.1"/>
    <property type="molecule type" value="Genomic_DNA"/>
</dbReference>
<dbReference type="AlphaFoldDB" id="A0A2P1PLM2"/>
<evidence type="ECO:0000313" key="1">
    <source>
        <dbReference type="EMBL" id="AVP95735.1"/>
    </source>
</evidence>
<reference evidence="1 2" key="1">
    <citation type="submission" date="2018-03" db="EMBL/GenBank/DDBJ databases">
        <title>Ahniella affigens gen. nov., sp. nov., a gammaproteobacterium isolated from sandy soil near a stream.</title>
        <authorList>
            <person name="Ko Y."/>
            <person name="Kim J.-H."/>
        </authorList>
    </citation>
    <scope>NUCLEOTIDE SEQUENCE [LARGE SCALE GENOMIC DNA]</scope>
    <source>
        <strain evidence="1 2">D13</strain>
    </source>
</reference>
<reference evidence="1 2" key="2">
    <citation type="submission" date="2018-03" db="EMBL/GenBank/DDBJ databases">
        <authorList>
            <person name="Keele B.F."/>
        </authorList>
    </citation>
    <scope>NUCLEOTIDE SEQUENCE [LARGE SCALE GENOMIC DNA]</scope>
    <source>
        <strain evidence="1 2">D13</strain>
    </source>
</reference>
<sequence>MRRALRADQGIDPATAAAAFCDQVLRRGKELRTRRWIVAHMTWNEPRCQCCHVLGANQVGQNVAIGQHREHALVVHQNQRADIVSILPASNHGLQHGGLDQSEFTAVQLQQTVIDWMPGRTLRRHDGAVPNLQCLRRYVPHGHAILGEHAQRAMNLGTALLMMHQCDGAARRVTCHPLRPEGSCPERRGHYGGSGFTVSSRHCRLQQRTDHPAIERISGTDFANSWVALGIKYEVWPVATNLIRHAVGDAQNVTHRRVEIVDRPNPRIVWVVLNDGTQRTVQRPAAFSHRGHLVGRQHHGGVCHGGQGAGPPVGECLGQIDTNAIGVTKRH</sequence>
<gene>
    <name evidence="1" type="ORF">C7S18_00340</name>
</gene>
<protein>
    <submittedName>
        <fullName evidence="1">Uncharacterized protein</fullName>
    </submittedName>
</protein>